<feature type="region of interest" description="Disordered" evidence="1">
    <location>
        <begin position="38"/>
        <end position="100"/>
    </location>
</feature>
<feature type="compositionally biased region" description="Basic and acidic residues" evidence="1">
    <location>
        <begin position="45"/>
        <end position="59"/>
    </location>
</feature>
<evidence type="ECO:0000313" key="2">
    <source>
        <dbReference type="EMBL" id="MBW73785.1"/>
    </source>
</evidence>
<proteinExistence type="predicted"/>
<dbReference type="AlphaFoldDB" id="A0A2M4D896"/>
<accession>A0A2M4D896</accession>
<feature type="compositionally biased region" description="Polar residues" evidence="1">
    <location>
        <begin position="64"/>
        <end position="74"/>
    </location>
</feature>
<sequence>MVRGLFSFGKQLIYVLFCPWPRGHGATRLFLDDSLSQTGQGVATRDTHTHTHTQTDRQTRHAKPSTSKKASLSPPTRHRNAHLPRTVKTYATSSHHTDIN</sequence>
<evidence type="ECO:0000256" key="1">
    <source>
        <dbReference type="SAM" id="MobiDB-lite"/>
    </source>
</evidence>
<protein>
    <submittedName>
        <fullName evidence="2">Putative secreted protein</fullName>
    </submittedName>
</protein>
<name>A0A2M4D896_ANODA</name>
<reference evidence="2" key="1">
    <citation type="submission" date="2018-01" db="EMBL/GenBank/DDBJ databases">
        <title>An insight into the sialome of Amazonian anophelines.</title>
        <authorList>
            <person name="Ribeiro J.M."/>
            <person name="Scarpassa V."/>
            <person name="Calvo E."/>
        </authorList>
    </citation>
    <scope>NUCLEOTIDE SEQUENCE</scope>
</reference>
<organism evidence="2">
    <name type="scientific">Anopheles darlingi</name>
    <name type="common">Mosquito</name>
    <dbReference type="NCBI Taxonomy" id="43151"/>
    <lineage>
        <taxon>Eukaryota</taxon>
        <taxon>Metazoa</taxon>
        <taxon>Ecdysozoa</taxon>
        <taxon>Arthropoda</taxon>
        <taxon>Hexapoda</taxon>
        <taxon>Insecta</taxon>
        <taxon>Pterygota</taxon>
        <taxon>Neoptera</taxon>
        <taxon>Endopterygota</taxon>
        <taxon>Diptera</taxon>
        <taxon>Nematocera</taxon>
        <taxon>Culicoidea</taxon>
        <taxon>Culicidae</taxon>
        <taxon>Anophelinae</taxon>
        <taxon>Anopheles</taxon>
    </lineage>
</organism>
<dbReference type="EMBL" id="GGFL01009607">
    <property type="protein sequence ID" value="MBW73785.1"/>
    <property type="molecule type" value="Transcribed_RNA"/>
</dbReference>